<organism evidence="2 3">
    <name type="scientific">Hwangdonia seohaensis</name>
    <dbReference type="NCBI Taxonomy" id="1240727"/>
    <lineage>
        <taxon>Bacteria</taxon>
        <taxon>Pseudomonadati</taxon>
        <taxon>Bacteroidota</taxon>
        <taxon>Flavobacteriia</taxon>
        <taxon>Flavobacteriales</taxon>
        <taxon>Flavobacteriaceae</taxon>
        <taxon>Hwangdonia</taxon>
    </lineage>
</organism>
<feature type="transmembrane region" description="Helical" evidence="1">
    <location>
        <begin position="138"/>
        <end position="157"/>
    </location>
</feature>
<dbReference type="RefSeq" id="WP_311938013.1">
    <property type="nucleotide sequence ID" value="NZ_JAVSCK010000002.1"/>
</dbReference>
<reference evidence="3" key="1">
    <citation type="journal article" date="2019" name="Int. J. Syst. Evol. Microbiol.">
        <title>The Global Catalogue of Microorganisms (GCM) 10K type strain sequencing project: providing services to taxonomists for standard genome sequencing and annotation.</title>
        <authorList>
            <consortium name="The Broad Institute Genomics Platform"/>
            <consortium name="The Broad Institute Genome Sequencing Center for Infectious Disease"/>
            <person name="Wu L."/>
            <person name="Ma J."/>
        </authorList>
    </citation>
    <scope>NUCLEOTIDE SEQUENCE [LARGE SCALE GENOMIC DNA]</scope>
    <source>
        <strain evidence="3">CCUG 63246</strain>
    </source>
</reference>
<keyword evidence="1" id="KW-0472">Membrane</keyword>
<evidence type="ECO:0000256" key="1">
    <source>
        <dbReference type="SAM" id="Phobius"/>
    </source>
</evidence>
<keyword evidence="1" id="KW-1133">Transmembrane helix</keyword>
<comment type="caution">
    <text evidence="2">The sequence shown here is derived from an EMBL/GenBank/DDBJ whole genome shotgun (WGS) entry which is preliminary data.</text>
</comment>
<feature type="transmembrane region" description="Helical" evidence="1">
    <location>
        <begin position="42"/>
        <end position="59"/>
    </location>
</feature>
<feature type="transmembrane region" description="Helical" evidence="1">
    <location>
        <begin position="12"/>
        <end position="36"/>
    </location>
</feature>
<evidence type="ECO:0000313" key="3">
    <source>
        <dbReference type="Proteomes" id="UP001597163"/>
    </source>
</evidence>
<keyword evidence="1" id="KW-0812">Transmembrane</keyword>
<evidence type="ECO:0000313" key="2">
    <source>
        <dbReference type="EMBL" id="MFD1162083.1"/>
    </source>
</evidence>
<accession>A0ABW3RAH5</accession>
<dbReference type="EMBL" id="JBHTLJ010000002">
    <property type="protein sequence ID" value="MFD1162083.1"/>
    <property type="molecule type" value="Genomic_DNA"/>
</dbReference>
<feature type="transmembrane region" description="Helical" evidence="1">
    <location>
        <begin position="163"/>
        <end position="182"/>
    </location>
</feature>
<keyword evidence="3" id="KW-1185">Reference proteome</keyword>
<feature type="transmembrane region" description="Helical" evidence="1">
    <location>
        <begin position="104"/>
        <end position="122"/>
    </location>
</feature>
<name>A0ABW3RAH5_9FLAO</name>
<sequence length="186" mass="21955">MSEKRKLDKEKLHRLMYTLFYPAVLGTLFMLIVLGGFNKEKIQIGFAMFLALYFSVQHIQNNDNSDKDYMGLDFIFDILELASMFFLFYLLGITESVLNPQWCAFYLVLIFSFFIPILTRIFKQICYSRSFDKNDKELSSMSLIAMLIGLFNIILPFENVRIISLALLFLMFVFYSFFYVLFTKPK</sequence>
<gene>
    <name evidence="2" type="ORF">ACFQ2E_06625</name>
</gene>
<protein>
    <submittedName>
        <fullName evidence="2">Uncharacterized protein</fullName>
    </submittedName>
</protein>
<feature type="transmembrane region" description="Helical" evidence="1">
    <location>
        <begin position="71"/>
        <end position="92"/>
    </location>
</feature>
<proteinExistence type="predicted"/>
<dbReference type="Proteomes" id="UP001597163">
    <property type="component" value="Unassembled WGS sequence"/>
</dbReference>